<dbReference type="EMBL" id="GBEZ01001407">
    <property type="protein sequence ID" value="JAC83561.1"/>
    <property type="molecule type" value="Transcribed_RNA"/>
</dbReference>
<organism evidence="2">
    <name type="scientific">Tetraselmis sp. GSL018</name>
    <dbReference type="NCBI Taxonomy" id="582737"/>
    <lineage>
        <taxon>Eukaryota</taxon>
        <taxon>Viridiplantae</taxon>
        <taxon>Chlorophyta</taxon>
        <taxon>core chlorophytes</taxon>
        <taxon>Chlorodendrophyceae</taxon>
        <taxon>Chlorodendrales</taxon>
        <taxon>Chlorodendraceae</taxon>
        <taxon>Tetraselmis</taxon>
    </lineage>
</organism>
<evidence type="ECO:0000256" key="1">
    <source>
        <dbReference type="SAM" id="MobiDB-lite"/>
    </source>
</evidence>
<evidence type="ECO:0000313" key="2">
    <source>
        <dbReference type="EMBL" id="JAC83561.1"/>
    </source>
</evidence>
<gene>
    <name evidence="2" type="ORF">TSPGSL018_3036</name>
</gene>
<dbReference type="AlphaFoldDB" id="A0A061SLG0"/>
<accession>A0A061SLG0</accession>
<feature type="region of interest" description="Disordered" evidence="1">
    <location>
        <begin position="1"/>
        <end position="26"/>
    </location>
</feature>
<feature type="non-terminal residue" evidence="2">
    <location>
        <position position="71"/>
    </location>
</feature>
<name>A0A061SLG0_9CHLO</name>
<sequence>SRGGREWRPRLGAQCGGQHGASSRCGSIGRAQGAAAAETPGTSVAEACSSALCAPRAGRQVPRGRDVRGRR</sequence>
<reference evidence="2" key="1">
    <citation type="submission" date="2014-05" db="EMBL/GenBank/DDBJ databases">
        <title>The transcriptome of the halophilic microalga Tetraselmis sp. GSL018 isolated from the Great Salt Lake, Utah.</title>
        <authorList>
            <person name="Jinkerson R.E."/>
            <person name="D'Adamo S."/>
            <person name="Posewitz M.C."/>
        </authorList>
    </citation>
    <scope>NUCLEOTIDE SEQUENCE</scope>
    <source>
        <strain evidence="2">GSL018</strain>
    </source>
</reference>
<protein>
    <submittedName>
        <fullName evidence="2">Uncharacterized protein</fullName>
    </submittedName>
</protein>
<feature type="non-terminal residue" evidence="2">
    <location>
        <position position="1"/>
    </location>
</feature>
<proteinExistence type="predicted"/>